<dbReference type="GO" id="GO:0004519">
    <property type="term" value="F:endonuclease activity"/>
    <property type="evidence" value="ECO:0007669"/>
    <property type="project" value="UniProtKB-KW"/>
</dbReference>
<keyword evidence="4" id="KW-1185">Reference proteome</keyword>
<evidence type="ECO:0000313" key="4">
    <source>
        <dbReference type="Proteomes" id="UP001250181"/>
    </source>
</evidence>
<sequence length="205" mass="23106">MVRVLLGCGVMVAVYLYCARETEEDPGLLPRLRAQWERRERLRSLPEPVGDMDDLQFMEYVAGLCRRDGCADMRRIGGPAGLGHLLVGRLPDGRTLAVKCWRTVGSNPFVNRRRLREFDEAARAELGAEATVFVAVGEITRGARRFAARRRPLLVDLDLLEPWSRGTPLTPMLGDAARPRRFRRLGTASRSAARRRARRPVRGKS</sequence>
<feature type="domain" description="Restriction endonuclease type IV Mrr" evidence="2">
    <location>
        <begin position="51"/>
        <end position="160"/>
    </location>
</feature>
<keyword evidence="3" id="KW-0378">Hydrolase</keyword>
<gene>
    <name evidence="3" type="ORF">RND61_05740</name>
</gene>
<evidence type="ECO:0000256" key="1">
    <source>
        <dbReference type="SAM" id="MobiDB-lite"/>
    </source>
</evidence>
<dbReference type="Proteomes" id="UP001250181">
    <property type="component" value="Unassembled WGS sequence"/>
</dbReference>
<evidence type="ECO:0000313" key="3">
    <source>
        <dbReference type="EMBL" id="MDT9681579.1"/>
    </source>
</evidence>
<name>A0ABU3QFQ6_9ACTN</name>
<dbReference type="EMBL" id="JAWCTQ010000005">
    <property type="protein sequence ID" value="MDT9681579.1"/>
    <property type="molecule type" value="Genomic_DNA"/>
</dbReference>
<feature type="region of interest" description="Disordered" evidence="1">
    <location>
        <begin position="170"/>
        <end position="205"/>
    </location>
</feature>
<reference evidence="3 4" key="1">
    <citation type="submission" date="2023-09" db="EMBL/GenBank/DDBJ databases">
        <title>Streptomyces sp. nov.: A antagonism against Alternaria gaisen Producing Streptochlin, Isolated from Tamarix root soil.</title>
        <authorList>
            <person name="Chen Y."/>
        </authorList>
    </citation>
    <scope>NUCLEOTIDE SEQUENCE [LARGE SCALE GENOMIC DNA]</scope>
    <source>
        <strain evidence="3 4">TRM76323</strain>
    </source>
</reference>
<keyword evidence="3" id="KW-0540">Nuclease</keyword>
<comment type="caution">
    <text evidence="3">The sequence shown here is derived from an EMBL/GenBank/DDBJ whole genome shotgun (WGS) entry which is preliminary data.</text>
</comment>
<proteinExistence type="predicted"/>
<dbReference type="RefSeq" id="WP_315876665.1">
    <property type="nucleotide sequence ID" value="NZ_JAWCTQ010000005.1"/>
</dbReference>
<dbReference type="Pfam" id="PF04471">
    <property type="entry name" value="Mrr_cat"/>
    <property type="match status" value="1"/>
</dbReference>
<accession>A0ABU3QFQ6</accession>
<dbReference type="EC" id="3.1.21.-" evidence="3"/>
<feature type="compositionally biased region" description="Basic residues" evidence="1">
    <location>
        <begin position="192"/>
        <end position="205"/>
    </location>
</feature>
<protein>
    <submittedName>
        <fullName evidence="3">Restriction endonuclease</fullName>
        <ecNumber evidence="3">3.1.21.-</ecNumber>
    </submittedName>
</protein>
<dbReference type="InterPro" id="IPR007560">
    <property type="entry name" value="Restrct_endonuc_IV_Mrr"/>
</dbReference>
<organism evidence="3 4">
    <name type="scientific">Streptomyces tamarix</name>
    <dbReference type="NCBI Taxonomy" id="3078565"/>
    <lineage>
        <taxon>Bacteria</taxon>
        <taxon>Bacillati</taxon>
        <taxon>Actinomycetota</taxon>
        <taxon>Actinomycetes</taxon>
        <taxon>Kitasatosporales</taxon>
        <taxon>Streptomycetaceae</taxon>
        <taxon>Streptomyces</taxon>
    </lineage>
</organism>
<dbReference type="GO" id="GO:0016787">
    <property type="term" value="F:hydrolase activity"/>
    <property type="evidence" value="ECO:0007669"/>
    <property type="project" value="UniProtKB-KW"/>
</dbReference>
<keyword evidence="3" id="KW-0255">Endonuclease</keyword>
<evidence type="ECO:0000259" key="2">
    <source>
        <dbReference type="Pfam" id="PF04471"/>
    </source>
</evidence>